<evidence type="ECO:0000256" key="1">
    <source>
        <dbReference type="SAM" id="Phobius"/>
    </source>
</evidence>
<evidence type="ECO:0000313" key="2">
    <source>
        <dbReference type="EMBL" id="SUK44643.1"/>
    </source>
</evidence>
<keyword evidence="1" id="KW-0472">Membrane</keyword>
<sequence>MFQITFKILNWIRPYKARMILGFSMSFLNAIFIALPIFLAAKYLIMCYLINLFI</sequence>
<protein>
    <submittedName>
        <fullName evidence="2">ABC transporter ATP-binding protein</fullName>
    </submittedName>
</protein>
<dbReference type="AlphaFoldDB" id="A0A380DQT1"/>
<keyword evidence="1" id="KW-0812">Transmembrane</keyword>
<evidence type="ECO:0000313" key="3">
    <source>
        <dbReference type="Proteomes" id="UP000254502"/>
    </source>
</evidence>
<keyword evidence="2" id="KW-0067">ATP-binding</keyword>
<dbReference type="EMBL" id="UHAQ01000002">
    <property type="protein sequence ID" value="SUK44643.1"/>
    <property type="molecule type" value="Genomic_DNA"/>
</dbReference>
<dbReference type="GO" id="GO:0005524">
    <property type="term" value="F:ATP binding"/>
    <property type="evidence" value="ECO:0007669"/>
    <property type="project" value="UniProtKB-KW"/>
</dbReference>
<proteinExistence type="predicted"/>
<dbReference type="Proteomes" id="UP000254502">
    <property type="component" value="Unassembled WGS sequence"/>
</dbReference>
<organism evidence="2 3">
    <name type="scientific">Staphylococcus aureus</name>
    <dbReference type="NCBI Taxonomy" id="1280"/>
    <lineage>
        <taxon>Bacteria</taxon>
        <taxon>Bacillati</taxon>
        <taxon>Bacillota</taxon>
        <taxon>Bacilli</taxon>
        <taxon>Bacillales</taxon>
        <taxon>Staphylococcaceae</taxon>
        <taxon>Staphylococcus</taxon>
    </lineage>
</organism>
<keyword evidence="2" id="KW-0547">Nucleotide-binding</keyword>
<reference evidence="2 3" key="1">
    <citation type="submission" date="2018-06" db="EMBL/GenBank/DDBJ databases">
        <authorList>
            <consortium name="Pathogen Informatics"/>
            <person name="Doyle S."/>
        </authorList>
    </citation>
    <scope>NUCLEOTIDE SEQUENCE [LARGE SCALE GENOMIC DNA]</scope>
    <source>
        <strain evidence="2 3">NCTC5664</strain>
    </source>
</reference>
<gene>
    <name evidence="2" type="ORF">NCTC5664_01408</name>
</gene>
<accession>A0A380DQT1</accession>
<name>A0A380DQT1_STAAU</name>
<feature type="transmembrane region" description="Helical" evidence="1">
    <location>
        <begin position="20"/>
        <end position="45"/>
    </location>
</feature>
<keyword evidence="1" id="KW-1133">Transmembrane helix</keyword>